<dbReference type="AlphaFoldDB" id="A0A163IRC1"/>
<evidence type="ECO:0000313" key="1">
    <source>
        <dbReference type="EMBL" id="SAL94902.1"/>
    </source>
</evidence>
<dbReference type="OrthoDB" id="2437500at2759"/>
<gene>
    <name evidence="1" type="primary">ABSGL_00195.1 scaffold 354</name>
</gene>
<accession>A0A163IRC1</accession>
<organism evidence="1">
    <name type="scientific">Absidia glauca</name>
    <name type="common">Pin mould</name>
    <dbReference type="NCBI Taxonomy" id="4829"/>
    <lineage>
        <taxon>Eukaryota</taxon>
        <taxon>Fungi</taxon>
        <taxon>Fungi incertae sedis</taxon>
        <taxon>Mucoromycota</taxon>
        <taxon>Mucoromycotina</taxon>
        <taxon>Mucoromycetes</taxon>
        <taxon>Mucorales</taxon>
        <taxon>Cunninghamellaceae</taxon>
        <taxon>Absidia</taxon>
    </lineage>
</organism>
<dbReference type="InParanoid" id="A0A163IRC1"/>
<proteinExistence type="predicted"/>
<dbReference type="Proteomes" id="UP000078561">
    <property type="component" value="Unassembled WGS sequence"/>
</dbReference>
<evidence type="ECO:0000313" key="2">
    <source>
        <dbReference type="Proteomes" id="UP000078561"/>
    </source>
</evidence>
<reference evidence="1" key="1">
    <citation type="submission" date="2016-04" db="EMBL/GenBank/DDBJ databases">
        <authorList>
            <person name="Evans L.H."/>
            <person name="Alamgir A."/>
            <person name="Owens N."/>
            <person name="Weber N.D."/>
            <person name="Virtaneva K."/>
            <person name="Barbian K."/>
            <person name="Babar A."/>
            <person name="Rosenke K."/>
        </authorList>
    </citation>
    <scope>NUCLEOTIDE SEQUENCE [LARGE SCALE GENOMIC DNA]</scope>
    <source>
        <strain evidence="1">CBS 101.48</strain>
    </source>
</reference>
<dbReference type="EMBL" id="LT550045">
    <property type="protein sequence ID" value="SAL94902.1"/>
    <property type="molecule type" value="Genomic_DNA"/>
</dbReference>
<name>A0A163IRC1_ABSGL</name>
<sequence length="215" mass="24887">MEYLELFGSYEPEYDHDQDFQEPLVSMRRRPQLLEDMTDDEGLDEESTNILSVTPAPERLTFSSGEELYDYVEDHCRTHGFIVSKCRTRYHEATNSSENLLKSLKTVLQDGLRLRQFTLVMENSGHCHAPVDTLSGHSRACVLDNEQQKIVKEMTESGSGTLEIVSYLQIKYPSQAFRPKTIYNARQKIRRNYLDGRSPFVVSDRIKEVLSMYFA</sequence>
<keyword evidence="2" id="KW-1185">Reference proteome</keyword>
<protein>
    <submittedName>
        <fullName evidence="1">Uncharacterized protein</fullName>
    </submittedName>
</protein>